<evidence type="ECO:0000256" key="4">
    <source>
        <dbReference type="ARBA" id="ARBA00022737"/>
    </source>
</evidence>
<evidence type="ECO:0000256" key="1">
    <source>
        <dbReference type="ARBA" id="ARBA00004251"/>
    </source>
</evidence>
<dbReference type="InterPro" id="IPR051378">
    <property type="entry name" value="Cell2Cell_Antifungal"/>
</dbReference>
<dbReference type="InterPro" id="IPR038408">
    <property type="entry name" value="GNK2_sf"/>
</dbReference>
<keyword evidence="4" id="KW-0677">Repeat</keyword>
<keyword evidence="9" id="KW-1133">Transmembrane helix</keyword>
<name>A0AA38SQ31_9ASTR</name>
<comment type="similarity">
    <text evidence="8">Belongs to the cysteine-rich repeat secretory protein family. Plasmodesmata-located proteins (PDLD) subfamily.</text>
</comment>
<keyword evidence="5" id="KW-0965">Cell junction</keyword>
<keyword evidence="2" id="KW-0945">Host-virus interaction</keyword>
<dbReference type="EMBL" id="JARYMX010000006">
    <property type="protein sequence ID" value="KAJ9545934.1"/>
    <property type="molecule type" value="Genomic_DNA"/>
</dbReference>
<comment type="caution">
    <text evidence="12">The sequence shown here is derived from an EMBL/GenBank/DDBJ whole genome shotgun (WGS) entry which is preliminary data.</text>
</comment>
<keyword evidence="3 10" id="KW-0732">Signal</keyword>
<feature type="transmembrane region" description="Helical" evidence="9">
    <location>
        <begin position="282"/>
        <end position="303"/>
    </location>
</feature>
<dbReference type="AlphaFoldDB" id="A0AA38SQ31"/>
<keyword evidence="9" id="KW-0472">Membrane</keyword>
<evidence type="ECO:0000256" key="7">
    <source>
        <dbReference type="ARBA" id="ARBA00024184"/>
    </source>
</evidence>
<dbReference type="Proteomes" id="UP001172457">
    <property type="component" value="Chromosome 6"/>
</dbReference>
<keyword evidence="13" id="KW-1185">Reference proteome</keyword>
<evidence type="ECO:0000259" key="11">
    <source>
        <dbReference type="PROSITE" id="PS51473"/>
    </source>
</evidence>
<keyword evidence="6" id="KW-1015">Disulfide bond</keyword>
<feature type="signal peptide" evidence="10">
    <location>
        <begin position="1"/>
        <end position="27"/>
    </location>
</feature>
<dbReference type="GO" id="GO:0010497">
    <property type="term" value="P:plasmodesmata-mediated intercellular transport"/>
    <property type="evidence" value="ECO:0007669"/>
    <property type="project" value="TreeGrafter"/>
</dbReference>
<feature type="non-terminal residue" evidence="12">
    <location>
        <position position="1"/>
    </location>
</feature>
<evidence type="ECO:0000256" key="2">
    <source>
        <dbReference type="ARBA" id="ARBA00022581"/>
    </source>
</evidence>
<accession>A0AA38SQ31</accession>
<dbReference type="PROSITE" id="PS51473">
    <property type="entry name" value="GNK2"/>
    <property type="match status" value="2"/>
</dbReference>
<evidence type="ECO:0000313" key="12">
    <source>
        <dbReference type="EMBL" id="KAJ9545934.1"/>
    </source>
</evidence>
<dbReference type="PANTHER" id="PTHR32080">
    <property type="entry name" value="ANTIFUNGAL PROTEIN GINKBILOBIN-2-LIKE"/>
    <property type="match status" value="1"/>
</dbReference>
<protein>
    <recommendedName>
        <fullName evidence="11">Gnk2-homologous domain-containing protein</fullName>
    </recommendedName>
</protein>
<dbReference type="PANTHER" id="PTHR32080:SF64">
    <property type="entry name" value="GNK2-LIKE DOMAIN-CONTAINING PROTEIN"/>
    <property type="match status" value="1"/>
</dbReference>
<sequence>MMSKQRKIVRFTPLILLNLSLLIFVSSNPDTVSHYTDFVYKKCRNETRLPENLVSSLLQELVEKSSESKFYQMTMGDNTFMVSGVFQCRMDLTNDQCHTCILTILPRLPCGSILLARVQLRGCYLSLQLEPESEPEPELDPVPEEGGRINSRALASTTFVQKDYLQHKKCGLRRVGFEGLEEIMYAAFEAVIGCAMSGGDGHCVTTLEGIYAMGQCEGNLGKCECGKCVDSAFQVARDECWGSDSGEVYLENCFVSFSDDESNQGDRNFSREHDIGGGSAKLVAIVVGVGVAIALLSTVCYCIRSSTRKRD</sequence>
<dbReference type="GO" id="GO:0046739">
    <property type="term" value="P:transport of virus in multicellular host"/>
    <property type="evidence" value="ECO:0007669"/>
    <property type="project" value="TreeGrafter"/>
</dbReference>
<evidence type="ECO:0000256" key="5">
    <source>
        <dbReference type="ARBA" id="ARBA00022949"/>
    </source>
</evidence>
<evidence type="ECO:0000256" key="6">
    <source>
        <dbReference type="ARBA" id="ARBA00023157"/>
    </source>
</evidence>
<evidence type="ECO:0000256" key="3">
    <source>
        <dbReference type="ARBA" id="ARBA00022729"/>
    </source>
</evidence>
<organism evidence="12 13">
    <name type="scientific">Centaurea solstitialis</name>
    <name type="common">yellow star-thistle</name>
    <dbReference type="NCBI Taxonomy" id="347529"/>
    <lineage>
        <taxon>Eukaryota</taxon>
        <taxon>Viridiplantae</taxon>
        <taxon>Streptophyta</taxon>
        <taxon>Embryophyta</taxon>
        <taxon>Tracheophyta</taxon>
        <taxon>Spermatophyta</taxon>
        <taxon>Magnoliopsida</taxon>
        <taxon>eudicotyledons</taxon>
        <taxon>Gunneridae</taxon>
        <taxon>Pentapetalae</taxon>
        <taxon>asterids</taxon>
        <taxon>campanulids</taxon>
        <taxon>Asterales</taxon>
        <taxon>Asteraceae</taxon>
        <taxon>Carduoideae</taxon>
        <taxon>Cardueae</taxon>
        <taxon>Centaureinae</taxon>
        <taxon>Centaurea</taxon>
    </lineage>
</organism>
<reference evidence="12" key="1">
    <citation type="submission" date="2023-03" db="EMBL/GenBank/DDBJ databases">
        <title>Chromosome-scale reference genome and RAD-based genetic map of yellow starthistle (Centaurea solstitialis) reveal putative structural variation and QTLs associated with invader traits.</title>
        <authorList>
            <person name="Reatini B."/>
            <person name="Cang F.A."/>
            <person name="Jiang Q."/>
            <person name="Mckibben M.T.W."/>
            <person name="Barker M.S."/>
            <person name="Rieseberg L.H."/>
            <person name="Dlugosch K.M."/>
        </authorList>
    </citation>
    <scope>NUCLEOTIDE SEQUENCE</scope>
    <source>
        <strain evidence="12">CAN-66</strain>
        <tissue evidence="12">Leaf</tissue>
    </source>
</reference>
<comment type="subcellular location">
    <subcellularLocation>
        <location evidence="7">Cell junction</location>
        <location evidence="7">Plasmodesma</location>
    </subcellularLocation>
    <subcellularLocation>
        <location evidence="1">Cell membrane</location>
        <topology evidence="1">Single-pass type I membrane protein</topology>
    </subcellularLocation>
</comment>
<dbReference type="GO" id="GO:0005886">
    <property type="term" value="C:plasma membrane"/>
    <property type="evidence" value="ECO:0007669"/>
    <property type="project" value="UniProtKB-SubCell"/>
</dbReference>
<proteinExistence type="inferred from homology"/>
<evidence type="ECO:0000313" key="13">
    <source>
        <dbReference type="Proteomes" id="UP001172457"/>
    </source>
</evidence>
<gene>
    <name evidence="12" type="ORF">OSB04_025641</name>
</gene>
<keyword evidence="9" id="KW-0812">Transmembrane</keyword>
<evidence type="ECO:0000256" key="9">
    <source>
        <dbReference type="SAM" id="Phobius"/>
    </source>
</evidence>
<feature type="domain" description="Gnk2-homologous" evidence="11">
    <location>
        <begin position="31"/>
        <end position="132"/>
    </location>
</feature>
<feature type="chain" id="PRO_5041202406" description="Gnk2-homologous domain-containing protein" evidence="10">
    <location>
        <begin position="28"/>
        <end position="311"/>
    </location>
</feature>
<dbReference type="GO" id="GO:0009506">
    <property type="term" value="C:plasmodesma"/>
    <property type="evidence" value="ECO:0007669"/>
    <property type="project" value="UniProtKB-SubCell"/>
</dbReference>
<evidence type="ECO:0000256" key="8">
    <source>
        <dbReference type="ARBA" id="ARBA00038393"/>
    </source>
</evidence>
<dbReference type="Gene3D" id="3.30.430.20">
    <property type="entry name" value="Gnk2 domain, C-X8-C-X2-C motif"/>
    <property type="match status" value="2"/>
</dbReference>
<dbReference type="Pfam" id="PF01657">
    <property type="entry name" value="Stress-antifung"/>
    <property type="match status" value="2"/>
</dbReference>
<evidence type="ECO:0000256" key="10">
    <source>
        <dbReference type="SAM" id="SignalP"/>
    </source>
</evidence>
<dbReference type="InterPro" id="IPR002902">
    <property type="entry name" value="GNK2"/>
</dbReference>
<feature type="domain" description="Gnk2-homologous" evidence="11">
    <location>
        <begin position="162"/>
        <end position="262"/>
    </location>
</feature>
<dbReference type="CDD" id="cd23509">
    <property type="entry name" value="Gnk2-like"/>
    <property type="match status" value="2"/>
</dbReference>